<evidence type="ECO:0000256" key="1">
    <source>
        <dbReference type="SAM" id="Coils"/>
    </source>
</evidence>
<evidence type="ECO:0000313" key="4">
    <source>
        <dbReference type="EMBL" id="TVV27502.1"/>
    </source>
</evidence>
<feature type="transmembrane region" description="Helical" evidence="2">
    <location>
        <begin position="132"/>
        <end position="153"/>
    </location>
</feature>
<proteinExistence type="predicted"/>
<dbReference type="Proteomes" id="UP000320012">
    <property type="component" value="Unassembled WGS sequence"/>
</dbReference>
<keyword evidence="2" id="KW-0472">Membrane</keyword>
<feature type="transmembrane region" description="Helical" evidence="2">
    <location>
        <begin position="99"/>
        <end position="120"/>
    </location>
</feature>
<comment type="caution">
    <text evidence="4">The sequence shown here is derived from an EMBL/GenBank/DDBJ whole genome shotgun (WGS) entry which is preliminary data.</text>
</comment>
<dbReference type="Pfam" id="PF20693">
    <property type="entry name" value="YobI-ATPase"/>
    <property type="match status" value="1"/>
</dbReference>
<dbReference type="EMBL" id="VNHC01000002">
    <property type="protein sequence ID" value="TVV27502.1"/>
    <property type="molecule type" value="Genomic_DNA"/>
</dbReference>
<evidence type="ECO:0000259" key="3">
    <source>
        <dbReference type="Pfam" id="PF20693"/>
    </source>
</evidence>
<keyword evidence="1" id="KW-0175">Coiled coil</keyword>
<evidence type="ECO:0000256" key="2">
    <source>
        <dbReference type="SAM" id="Phobius"/>
    </source>
</evidence>
<organism evidence="4 5">
    <name type="scientific">Weissella cibaria</name>
    <dbReference type="NCBI Taxonomy" id="137591"/>
    <lineage>
        <taxon>Bacteria</taxon>
        <taxon>Bacillati</taxon>
        <taxon>Bacillota</taxon>
        <taxon>Bacilli</taxon>
        <taxon>Lactobacillales</taxon>
        <taxon>Lactobacillaceae</taxon>
        <taxon>Weissella</taxon>
    </lineage>
</organism>
<feature type="domain" description="YobI-like P-loop NTPase" evidence="3">
    <location>
        <begin position="6"/>
        <end position="334"/>
    </location>
</feature>
<feature type="coiled-coil region" evidence="1">
    <location>
        <begin position="425"/>
        <end position="452"/>
    </location>
</feature>
<dbReference type="InterPro" id="IPR027417">
    <property type="entry name" value="P-loop_NTPase"/>
</dbReference>
<dbReference type="SUPFAM" id="SSF52540">
    <property type="entry name" value="P-loop containing nucleoside triphosphate hydrolases"/>
    <property type="match status" value="1"/>
</dbReference>
<accession>A0A9Q8JIH4</accession>
<dbReference type="AlphaFoldDB" id="A0A9Q8JIH4"/>
<dbReference type="InterPro" id="IPR048428">
    <property type="entry name" value="YobI-NTPase"/>
</dbReference>
<name>A0A9Q8JIH4_9LACO</name>
<sequence length="905" mass="106773">MAPDQDDIIRNIAITGKYGSGKSSVIDTYFSHYYENDYLRVSFATFKGQRQTEEENIFNFDPNEIYLNIINQVIYQVDASKIPLTGFKIKKPLTKKRKWLLIATGLLSVSWYFNLPNIAYSWFEYARNSVAIGLWLCFVWHALSSISISNLVMKVKGISTDLKLGNDDFFEKYSDEIVYLFRQSGKRILIIEDLDRFQDISVFEKLRELNTKLNANGHSNWKFLFLIKDDIFLDANDRVKFFDLIIPIVPFMTAANSYDKMREMFEDKSFDDELLFTLSLFVTDYRLLINILNEYTVFHSSTNTSERNELLTMVVYKNLYPSDFDDVQNGRGKLSEIFNEYQTFVESKKSQLVTEKQEMVKIRESTAATNEAEAFFLYVSRKSLSTRRTIASIVDAERFIAENGNIYSQNRWVNYSQFLKDDNDYKKIYMAVEKFEEQIQRLNKEIKQIEDSDIVSFVPDDLATEHDKMVWTLIRQGYIRKNYVDVVNRFYGEENSRQFLQNALVGQGELNMDLEFDSIGNWWKKLKLPVFKTPQIQNFYVLEYAKQNDRDKYEIMIRNSVNFNNEFLEKMLRHLNKPEEKNQYFEDFIEYAPTYLFNVKDLDKKIILRILNDVRYTTDPENIELLVEYLVDNLDEDLDKNLVNDTKQDIQLRLGVLTRAITQIDFEEMTDKSFWDSALSAKVVNPTITNLNQYFEENGLTYELKNFITTNSIRDDGVELDWHLFKEMLNDDISIGILNQFITKLNRKDKYNWEEFKSEVTLDKLILLIEHSMVELTADVFRTLHDGNTPLPTILISQNVVDFLTEEEIQPLTGWINQIIDMSSLNIENFLKTFIRLLDKEQYQKTTLLLSDQPEKFEKILNSSMNYTNQKITKNSNNELLLKWLVDKGYIKEFSDDGRENYTIR</sequence>
<gene>
    <name evidence="4" type="ORF">FO435_06200</name>
</gene>
<protein>
    <recommendedName>
        <fullName evidence="3">YobI-like P-loop NTPase domain-containing protein</fullName>
    </recommendedName>
</protein>
<evidence type="ECO:0000313" key="5">
    <source>
        <dbReference type="Proteomes" id="UP000320012"/>
    </source>
</evidence>
<keyword evidence="2" id="KW-0812">Transmembrane</keyword>
<keyword evidence="2" id="KW-1133">Transmembrane helix</keyword>
<reference evidence="4 5" key="1">
    <citation type="submission" date="2019-07" db="EMBL/GenBank/DDBJ databases">
        <title>Genome sequence of Weissella cibaria GK1.</title>
        <authorList>
            <person name="Choi H.-J."/>
        </authorList>
    </citation>
    <scope>NUCLEOTIDE SEQUENCE [LARGE SCALE GENOMIC DNA]</scope>
    <source>
        <strain evidence="4 5">GK1</strain>
    </source>
</reference>
<dbReference type="Gene3D" id="3.40.50.300">
    <property type="entry name" value="P-loop containing nucleotide triphosphate hydrolases"/>
    <property type="match status" value="1"/>
</dbReference>